<dbReference type="EMBL" id="LKAM01000001">
    <property type="protein sequence ID" value="KUM51049.1"/>
    <property type="molecule type" value="Genomic_DNA"/>
</dbReference>
<proteinExistence type="predicted"/>
<reference evidence="1" key="1">
    <citation type="journal article" date="2015" name="Genome Biol. Evol.">
        <title>Organellar Genomes of White Spruce (Picea glauca): Assembly and Annotation.</title>
        <authorList>
            <person name="Jackman S.D."/>
            <person name="Warren R.L."/>
            <person name="Gibb E.A."/>
            <person name="Vandervalk B.P."/>
            <person name="Mohamadi H."/>
            <person name="Chu J."/>
            <person name="Raymond A."/>
            <person name="Pleasance S."/>
            <person name="Coope R."/>
            <person name="Wildung M.R."/>
            <person name="Ritland C.E."/>
            <person name="Bousquet J."/>
            <person name="Jones S.J."/>
            <person name="Bohlmann J."/>
            <person name="Birol I."/>
        </authorList>
    </citation>
    <scope>NUCLEOTIDE SEQUENCE [LARGE SCALE GENOMIC DNA]</scope>
    <source>
        <tissue evidence="1">Flushing bud</tissue>
    </source>
</reference>
<sequence>MHWLAYKNNRPTIIIRDPNIVRCIGSPASNTHSIQLFRSFNKERWGIGPVIIGSMGTSNQSISLNLDYNGKHVSLL</sequence>
<organism evidence="1">
    <name type="scientific">Picea glauca</name>
    <name type="common">White spruce</name>
    <name type="synonym">Pinus glauca</name>
    <dbReference type="NCBI Taxonomy" id="3330"/>
    <lineage>
        <taxon>Eukaryota</taxon>
        <taxon>Viridiplantae</taxon>
        <taxon>Streptophyta</taxon>
        <taxon>Embryophyta</taxon>
        <taxon>Tracheophyta</taxon>
        <taxon>Spermatophyta</taxon>
        <taxon>Pinopsida</taxon>
        <taxon>Pinidae</taxon>
        <taxon>Conifers I</taxon>
        <taxon>Pinales</taxon>
        <taxon>Pinaceae</taxon>
        <taxon>Picea</taxon>
    </lineage>
</organism>
<name>A0A101M4P5_PICGL</name>
<keyword evidence="1" id="KW-0496">Mitochondrion</keyword>
<accession>A0A101M4P5</accession>
<dbReference type="AlphaFoldDB" id="A0A101M4P5"/>
<evidence type="ECO:0000313" key="1">
    <source>
        <dbReference type="EMBL" id="KUM51049.1"/>
    </source>
</evidence>
<protein>
    <submittedName>
        <fullName evidence="1">Uncharacterized protein</fullName>
    </submittedName>
</protein>
<comment type="caution">
    <text evidence="1">The sequence shown here is derived from an EMBL/GenBank/DDBJ whole genome shotgun (WGS) entry which is preliminary data.</text>
</comment>
<geneLocation type="mitochondrion" evidence="1"/>
<gene>
    <name evidence="1" type="ORF">ABT39_MTgene895</name>
</gene>